<reference evidence="2" key="1">
    <citation type="submission" date="2020-12" db="UniProtKB">
        <authorList>
            <consortium name="WormBaseParasite"/>
        </authorList>
    </citation>
    <scope>IDENTIFICATION</scope>
    <source>
        <strain evidence="2">MHco3</strain>
    </source>
</reference>
<dbReference type="WBParaSite" id="HCON_00179580-00001">
    <property type="protein sequence ID" value="HCON_00179580-00001"/>
    <property type="gene ID" value="HCON_00179580"/>
</dbReference>
<evidence type="ECO:0000313" key="1">
    <source>
        <dbReference type="Proteomes" id="UP000025227"/>
    </source>
</evidence>
<dbReference type="InterPro" id="IPR008042">
    <property type="entry name" value="Retrotrans_Pao"/>
</dbReference>
<dbReference type="OrthoDB" id="5872779at2759"/>
<sequence>MAGPLTIRLEHLMREIYDTEIEWNVPNDLAEIWIKTCKVLDNVSLSLPDFSMDEDPGPLTLLIFADASSQAPAARAYFGNEHTLKETQMISGKTRITPKKARQTIPRVEMLAIVIAMRLGKTIATASRNPSKDVNVLKDSEKALGLVAGTDNLPTFE</sequence>
<proteinExistence type="predicted"/>
<organism evidence="1 2">
    <name type="scientific">Haemonchus contortus</name>
    <name type="common">Barber pole worm</name>
    <dbReference type="NCBI Taxonomy" id="6289"/>
    <lineage>
        <taxon>Eukaryota</taxon>
        <taxon>Metazoa</taxon>
        <taxon>Ecdysozoa</taxon>
        <taxon>Nematoda</taxon>
        <taxon>Chromadorea</taxon>
        <taxon>Rhabditida</taxon>
        <taxon>Rhabditina</taxon>
        <taxon>Rhabditomorpha</taxon>
        <taxon>Strongyloidea</taxon>
        <taxon>Trichostrongylidae</taxon>
        <taxon>Haemonchus</taxon>
    </lineage>
</organism>
<dbReference type="Proteomes" id="UP000025227">
    <property type="component" value="Unplaced"/>
</dbReference>
<accession>A0A7I5EE74</accession>
<protein>
    <submittedName>
        <fullName evidence="2">Reverse transcriptase domain-containing protein</fullName>
    </submittedName>
</protein>
<evidence type="ECO:0000313" key="2">
    <source>
        <dbReference type="WBParaSite" id="HCON_00179580-00001"/>
    </source>
</evidence>
<dbReference type="AlphaFoldDB" id="A0A7I5EE74"/>
<dbReference type="Pfam" id="PF05380">
    <property type="entry name" value="Peptidase_A17"/>
    <property type="match status" value="1"/>
</dbReference>
<name>A0A7I5EE74_HAECO</name>
<keyword evidence="1" id="KW-1185">Reference proteome</keyword>